<dbReference type="GO" id="GO:0005886">
    <property type="term" value="C:plasma membrane"/>
    <property type="evidence" value="ECO:0007669"/>
    <property type="project" value="TreeGrafter"/>
</dbReference>
<feature type="transmembrane region" description="Helical" evidence="1">
    <location>
        <begin position="88"/>
        <end position="109"/>
    </location>
</feature>
<feature type="transmembrane region" description="Helical" evidence="1">
    <location>
        <begin position="237"/>
        <end position="256"/>
    </location>
</feature>
<feature type="transmembrane region" description="Helical" evidence="1">
    <location>
        <begin position="143"/>
        <end position="160"/>
    </location>
</feature>
<dbReference type="AlphaFoldDB" id="A0A9D0YY51"/>
<keyword evidence="1" id="KW-1133">Transmembrane helix</keyword>
<organism evidence="2 3">
    <name type="scientific">Candidatus Avichristensenella intestinipullorum</name>
    <dbReference type="NCBI Taxonomy" id="2840693"/>
    <lineage>
        <taxon>Bacteria</taxon>
        <taxon>Bacillati</taxon>
        <taxon>Bacillota</taxon>
        <taxon>Clostridia</taxon>
        <taxon>Candidatus Avichristensenella</taxon>
    </lineage>
</organism>
<evidence type="ECO:0000313" key="2">
    <source>
        <dbReference type="EMBL" id="HIQ63879.1"/>
    </source>
</evidence>
<accession>A0A9D0YY51</accession>
<keyword evidence="1" id="KW-0472">Membrane</keyword>
<name>A0A9D0YY51_9FIRM</name>
<keyword evidence="1" id="KW-0812">Transmembrane</keyword>
<feature type="transmembrane region" description="Helical" evidence="1">
    <location>
        <begin position="121"/>
        <end position="137"/>
    </location>
</feature>
<dbReference type="Proteomes" id="UP000886819">
    <property type="component" value="Unassembled WGS sequence"/>
</dbReference>
<reference evidence="2" key="1">
    <citation type="submission" date="2020-10" db="EMBL/GenBank/DDBJ databases">
        <authorList>
            <person name="Gilroy R."/>
        </authorList>
    </citation>
    <scope>NUCLEOTIDE SEQUENCE</scope>
    <source>
        <strain evidence="2">ChiHile30-977</strain>
    </source>
</reference>
<feature type="transmembrane region" description="Helical" evidence="1">
    <location>
        <begin position="29"/>
        <end position="51"/>
    </location>
</feature>
<evidence type="ECO:0000256" key="1">
    <source>
        <dbReference type="SAM" id="Phobius"/>
    </source>
</evidence>
<dbReference type="InterPro" id="IPR006750">
    <property type="entry name" value="YdcZ"/>
</dbReference>
<feature type="transmembrane region" description="Helical" evidence="1">
    <location>
        <begin position="207"/>
        <end position="225"/>
    </location>
</feature>
<dbReference type="Pfam" id="PF04657">
    <property type="entry name" value="DMT_YdcZ"/>
    <property type="match status" value="2"/>
</dbReference>
<feature type="transmembrane region" description="Helical" evidence="1">
    <location>
        <begin position="63"/>
        <end position="82"/>
    </location>
</feature>
<dbReference type="PANTHER" id="PTHR34821:SF2">
    <property type="entry name" value="INNER MEMBRANE PROTEIN YDCZ"/>
    <property type="match status" value="1"/>
</dbReference>
<reference evidence="2" key="2">
    <citation type="journal article" date="2021" name="PeerJ">
        <title>Extensive microbial diversity within the chicken gut microbiome revealed by metagenomics and culture.</title>
        <authorList>
            <person name="Gilroy R."/>
            <person name="Ravi A."/>
            <person name="Getino M."/>
            <person name="Pursley I."/>
            <person name="Horton D.L."/>
            <person name="Alikhan N.F."/>
            <person name="Baker D."/>
            <person name="Gharbi K."/>
            <person name="Hall N."/>
            <person name="Watson M."/>
            <person name="Adriaenssens E.M."/>
            <person name="Foster-Nyarko E."/>
            <person name="Jarju S."/>
            <person name="Secka A."/>
            <person name="Antonio M."/>
            <person name="Oren A."/>
            <person name="Chaudhuri R.R."/>
            <person name="La Ragione R."/>
            <person name="Hildebrand F."/>
            <person name="Pallen M.J."/>
        </authorList>
    </citation>
    <scope>NUCLEOTIDE SEQUENCE</scope>
    <source>
        <strain evidence="2">ChiHile30-977</strain>
    </source>
</reference>
<dbReference type="EMBL" id="DVFI01000137">
    <property type="protein sequence ID" value="HIQ63879.1"/>
    <property type="molecule type" value="Genomic_DNA"/>
</dbReference>
<protein>
    <submittedName>
        <fullName evidence="2">DMT family transporter</fullName>
    </submittedName>
</protein>
<gene>
    <name evidence="2" type="ORF">IAA66_09915</name>
</gene>
<sequence>MYGLLSFLSGVILAVMLQANGGLSGQFGVYHAALYVHIVGAAFAVLLLLLTHQRVSGAGGLPLWMYLGGVIGVLTTVLHNLAFSHISLTSIMALGLLGQLALSCWMDRFGWFGMERRRQDLSVPGVLLSVLGIAWMLDAPSSGGWGYILISLGAGISVVLSRTVNAHLSEHIGALQGSLINHLAGLPVCLLLAAVIPEQTVPQPFRPWIWCGGALGVVIVGICNITVPKLPACRLTLFTLCGQLCCGIVLDVLLGTLDRREFGAGLLVAAGMISNQLLQLRRQKKACMEIHNSLVKQTILFASVKFMAL</sequence>
<comment type="caution">
    <text evidence="2">The sequence shown here is derived from an EMBL/GenBank/DDBJ whole genome shotgun (WGS) entry which is preliminary data.</text>
</comment>
<dbReference type="PANTHER" id="PTHR34821">
    <property type="entry name" value="INNER MEMBRANE PROTEIN YDCZ"/>
    <property type="match status" value="1"/>
</dbReference>
<proteinExistence type="predicted"/>
<feature type="transmembrane region" description="Helical" evidence="1">
    <location>
        <begin position="172"/>
        <end position="195"/>
    </location>
</feature>
<feature type="transmembrane region" description="Helical" evidence="1">
    <location>
        <begin position="262"/>
        <end position="278"/>
    </location>
</feature>
<evidence type="ECO:0000313" key="3">
    <source>
        <dbReference type="Proteomes" id="UP000886819"/>
    </source>
</evidence>